<comment type="caution">
    <text evidence="2">The sequence shown here is derived from an EMBL/GenBank/DDBJ whole genome shotgun (WGS) entry which is preliminary data.</text>
</comment>
<feature type="transmembrane region" description="Helical" evidence="1">
    <location>
        <begin position="291"/>
        <end position="310"/>
    </location>
</feature>
<gene>
    <name evidence="2" type="ORF">E6K72_11520</name>
</gene>
<keyword evidence="1" id="KW-1133">Transmembrane helix</keyword>
<keyword evidence="1" id="KW-0812">Transmembrane</keyword>
<organism evidence="2 3">
    <name type="scientific">Eiseniibacteriota bacterium</name>
    <dbReference type="NCBI Taxonomy" id="2212470"/>
    <lineage>
        <taxon>Bacteria</taxon>
        <taxon>Candidatus Eiseniibacteriota</taxon>
    </lineage>
</organism>
<proteinExistence type="predicted"/>
<feature type="transmembrane region" description="Helical" evidence="1">
    <location>
        <begin position="266"/>
        <end position="284"/>
    </location>
</feature>
<evidence type="ECO:0000313" key="2">
    <source>
        <dbReference type="EMBL" id="TMQ50323.1"/>
    </source>
</evidence>
<accession>A0A538SG27</accession>
<keyword evidence="1" id="KW-0472">Membrane</keyword>
<protein>
    <submittedName>
        <fullName evidence="2">Uncharacterized protein</fullName>
    </submittedName>
</protein>
<feature type="transmembrane region" description="Helical" evidence="1">
    <location>
        <begin position="444"/>
        <end position="468"/>
    </location>
</feature>
<reference evidence="2 3" key="1">
    <citation type="journal article" date="2019" name="Nat. Microbiol.">
        <title>Mediterranean grassland soil C-N compound turnover is dependent on rainfall and depth, and is mediated by genomically divergent microorganisms.</title>
        <authorList>
            <person name="Diamond S."/>
            <person name="Andeer P.F."/>
            <person name="Li Z."/>
            <person name="Crits-Christoph A."/>
            <person name="Burstein D."/>
            <person name="Anantharaman K."/>
            <person name="Lane K.R."/>
            <person name="Thomas B.C."/>
            <person name="Pan C."/>
            <person name="Northen T.R."/>
            <person name="Banfield J.F."/>
        </authorList>
    </citation>
    <scope>NUCLEOTIDE SEQUENCE [LARGE SCALE GENOMIC DNA]</scope>
    <source>
        <strain evidence="2">WS_2</strain>
    </source>
</reference>
<feature type="transmembrane region" description="Helical" evidence="1">
    <location>
        <begin position="402"/>
        <end position="423"/>
    </location>
</feature>
<feature type="transmembrane region" description="Helical" evidence="1">
    <location>
        <begin position="509"/>
        <end position="528"/>
    </location>
</feature>
<dbReference type="AlphaFoldDB" id="A0A538SG27"/>
<name>A0A538SG27_UNCEI</name>
<evidence type="ECO:0000313" key="3">
    <source>
        <dbReference type="Proteomes" id="UP000317716"/>
    </source>
</evidence>
<feature type="transmembrane region" description="Helical" evidence="1">
    <location>
        <begin position="34"/>
        <end position="54"/>
    </location>
</feature>
<feature type="transmembrane region" description="Helical" evidence="1">
    <location>
        <begin position="474"/>
        <end position="497"/>
    </location>
</feature>
<feature type="transmembrane region" description="Helical" evidence="1">
    <location>
        <begin position="362"/>
        <end position="382"/>
    </location>
</feature>
<feature type="transmembrane region" description="Helical" evidence="1">
    <location>
        <begin position="61"/>
        <end position="81"/>
    </location>
</feature>
<sequence>MSRRAALGLLILGLAIHVALLGGALSFLPGSWRVALAFCVLVLLPGAAFVHLGLMPPGGAWLAPTWAAGFGVAWNALLLLVTRALGLPFTVLVGWSAGATVALWLPAIALRRFAPPRPGGAADPRPSASGSASSAIVSAGAIHPAPSLSRTPWALAAVLAAALLAALHAGRLGTPITYYSDSPDHIGTIRRMMTDGDVFPRDAFFKDAGAAGVDPRKGLWHPQVALIAKLARVEAVGAWTWASAAIAPLFILNAAAFGWLAAGASGAAAVAWAALFLGAGAAGWAPLRKAVFSTFLADQLCLAALIAWLADLTDRTRRSRAAAVALAMSAVFAHIYSGLQLAIAAGAYLVGIAVRDRMTGAALRRAAGTAAAMAAASLPFAVWRAYQAGAPANVIHTEPQGLLWLAGGIRVVSPGVLWDWINGMWMLYPLAWGPLWRHGRRNDAALYVLTTSLGVAVVLFCPPVVSWLEPRVGYLLMRAVWMLPTAGLVGICALALAARLRGGVGGRRAWVMALAGALVLAWGLVPFVRDTMLSLIRPGWFAAFENEFSPLAWRADLRWMDEHLAPGSVVLSDPATSYAVPMLSGQYVVSLVDQHSSPNDPDALARLLDARDALDPCATWARTREVVRRYGVGAVVLNGRFASPPKFDYWAPSAEWFRSARARLDRHPEAFERVHDTGDFVVYRLRGAALDSLDEPPQPRLYVARFEPDRFPIARLGAGGSPALHVLALWPRVLAPGDTLHGVALWRALTPLPPGSYRVAVRFDRALPGEFAPPAPLAKPARKVLERARHELYRFRADHLPVGGAYGVDLWRPEEVVRDSFSVAIPRAAAEGGWAVEIKVYRTPHYPNFRLSDYFFDRDYFSGLRAGAIRIARAGGADRGPPAPDLSGGH</sequence>
<feature type="transmembrane region" description="Helical" evidence="1">
    <location>
        <begin position="238"/>
        <end position="260"/>
    </location>
</feature>
<evidence type="ECO:0000256" key="1">
    <source>
        <dbReference type="SAM" id="Phobius"/>
    </source>
</evidence>
<dbReference type="Proteomes" id="UP000317716">
    <property type="component" value="Unassembled WGS sequence"/>
</dbReference>
<dbReference type="EMBL" id="VBOS01000416">
    <property type="protein sequence ID" value="TMQ50323.1"/>
    <property type="molecule type" value="Genomic_DNA"/>
</dbReference>
<feature type="transmembrane region" description="Helical" evidence="1">
    <location>
        <begin position="87"/>
        <end position="110"/>
    </location>
</feature>
<feature type="transmembrane region" description="Helical" evidence="1">
    <location>
        <begin position="322"/>
        <end position="350"/>
    </location>
</feature>